<keyword evidence="3" id="KW-0012">Acyltransferase</keyword>
<keyword evidence="2" id="KW-0808">Transferase</keyword>
<feature type="domain" description="N-acetyltransferase" evidence="4">
    <location>
        <begin position="72"/>
        <end position="206"/>
    </location>
</feature>
<organism evidence="5 6">
    <name type="scientific">Xylaria bambusicola</name>
    <dbReference type="NCBI Taxonomy" id="326684"/>
    <lineage>
        <taxon>Eukaryota</taxon>
        <taxon>Fungi</taxon>
        <taxon>Dikarya</taxon>
        <taxon>Ascomycota</taxon>
        <taxon>Pezizomycotina</taxon>
        <taxon>Sordariomycetes</taxon>
        <taxon>Xylariomycetidae</taxon>
        <taxon>Xylariales</taxon>
        <taxon>Xylariaceae</taxon>
        <taxon>Xylaria</taxon>
    </lineage>
</organism>
<dbReference type="PANTHER" id="PTHR13256">
    <property type="entry name" value="N-ACETYLTRANSFERASE 9"/>
    <property type="match status" value="1"/>
</dbReference>
<evidence type="ECO:0000259" key="4">
    <source>
        <dbReference type="Pfam" id="PF13302"/>
    </source>
</evidence>
<protein>
    <recommendedName>
        <fullName evidence="4">N-acetyltransferase domain-containing protein</fullName>
    </recommendedName>
</protein>
<evidence type="ECO:0000313" key="5">
    <source>
        <dbReference type="EMBL" id="KAK5630845.1"/>
    </source>
</evidence>
<dbReference type="InterPro" id="IPR000182">
    <property type="entry name" value="GNAT_dom"/>
</dbReference>
<proteinExistence type="inferred from homology"/>
<dbReference type="Gene3D" id="3.40.630.30">
    <property type="match status" value="1"/>
</dbReference>
<comment type="similarity">
    <text evidence="1">Belongs to the acetyltransferase family. GNAT subfamily.</text>
</comment>
<sequence>MRHLREATASDLLTLEEEYENQQSWRTAHDKLTFIVCQPAARIHAILNSTSSTSSPAETTDADAITSVSVIYAGEDDADARMVGDVNLFLTPDDGDDDEKGVTEEVEIDSGKEKSGTRHVKGEIDIMVATPEHRRKGHGESAVRAFLTFLHRHRDAILDEYVRGQQLHNAEIPATERCQIRISRLVAKINAENKGSIKLFENLGFRRDGEPDYFNEVTMVLLDLDGPGCTGYRECLYDRSRLKR</sequence>
<dbReference type="AlphaFoldDB" id="A0AAN7YZ02"/>
<gene>
    <name evidence="5" type="ORF">RRF57_006560</name>
</gene>
<dbReference type="GO" id="GO:0008080">
    <property type="term" value="F:N-acetyltransferase activity"/>
    <property type="evidence" value="ECO:0007669"/>
    <property type="project" value="InterPro"/>
</dbReference>
<accession>A0AAN7YZ02</accession>
<dbReference type="InterPro" id="IPR039135">
    <property type="entry name" value="NAT9-like"/>
</dbReference>
<comment type="caution">
    <text evidence="5">The sequence shown here is derived from an EMBL/GenBank/DDBJ whole genome shotgun (WGS) entry which is preliminary data.</text>
</comment>
<dbReference type="InterPro" id="IPR016181">
    <property type="entry name" value="Acyl_CoA_acyltransferase"/>
</dbReference>
<dbReference type="Pfam" id="PF13302">
    <property type="entry name" value="Acetyltransf_3"/>
    <property type="match status" value="1"/>
</dbReference>
<reference evidence="5 6" key="1">
    <citation type="submission" date="2023-10" db="EMBL/GenBank/DDBJ databases">
        <title>Draft genome sequence of Xylaria bambusicola isolate GMP-LS, the root and basal stem rot pathogen of sugarcane in Indonesia.</title>
        <authorList>
            <person name="Selvaraj P."/>
            <person name="Muralishankar V."/>
            <person name="Muruganantham S."/>
            <person name="Sp S."/>
            <person name="Haryani S."/>
            <person name="Lau K.J.X."/>
            <person name="Naqvi N.I."/>
        </authorList>
    </citation>
    <scope>NUCLEOTIDE SEQUENCE [LARGE SCALE GENOMIC DNA]</scope>
    <source>
        <strain evidence="5">GMP-LS</strain>
    </source>
</reference>
<evidence type="ECO:0000256" key="3">
    <source>
        <dbReference type="ARBA" id="ARBA00023315"/>
    </source>
</evidence>
<evidence type="ECO:0000256" key="2">
    <source>
        <dbReference type="ARBA" id="ARBA00022679"/>
    </source>
</evidence>
<dbReference type="EMBL" id="JAWHQM010000017">
    <property type="protein sequence ID" value="KAK5630845.1"/>
    <property type="molecule type" value="Genomic_DNA"/>
</dbReference>
<evidence type="ECO:0000256" key="1">
    <source>
        <dbReference type="ARBA" id="ARBA00009342"/>
    </source>
</evidence>
<evidence type="ECO:0000313" key="6">
    <source>
        <dbReference type="Proteomes" id="UP001305414"/>
    </source>
</evidence>
<dbReference type="SUPFAM" id="SSF55729">
    <property type="entry name" value="Acyl-CoA N-acyltransferases (Nat)"/>
    <property type="match status" value="1"/>
</dbReference>
<name>A0AAN7YZ02_9PEZI</name>
<dbReference type="PANTHER" id="PTHR13256:SF16">
    <property type="entry name" value="ALPHA_BETA-TUBULIN-N-ACETYLTRANSFERASE 9"/>
    <property type="match status" value="1"/>
</dbReference>
<keyword evidence="6" id="KW-1185">Reference proteome</keyword>
<dbReference type="Proteomes" id="UP001305414">
    <property type="component" value="Unassembled WGS sequence"/>
</dbReference>